<accession>A0A4V2YKU0</accession>
<protein>
    <submittedName>
        <fullName evidence="12">Response regulator</fullName>
    </submittedName>
</protein>
<dbReference type="InterPro" id="IPR039420">
    <property type="entry name" value="WalR-like"/>
</dbReference>
<evidence type="ECO:0000313" key="13">
    <source>
        <dbReference type="Proteomes" id="UP000295302"/>
    </source>
</evidence>
<evidence type="ECO:0000256" key="1">
    <source>
        <dbReference type="ARBA" id="ARBA00004496"/>
    </source>
</evidence>
<dbReference type="CDD" id="cd17620">
    <property type="entry name" value="REC_OmpR_KdpE-like"/>
    <property type="match status" value="1"/>
</dbReference>
<sequence>MTRILVVDDEPQIVRALRINLAARHYDVAVATDGASALRAAADWHPDLIVLDLGLPDLDGIEVIHGLRAWTRIPIVVLSGRAGNRDKIQALDAGADDYVTKPFGIEEFLARIRAVSRRAAVQEAELARVRIGDRTVDLTGKTISGGLRLTPTEWHILEILVRNPGKLIPRRLLLAEVWGSGHVKETHYLRQYMAQLRKKLERDPAHPVHLITEPGMGYRFRP</sequence>
<dbReference type="GO" id="GO:0032993">
    <property type="term" value="C:protein-DNA complex"/>
    <property type="evidence" value="ECO:0007669"/>
    <property type="project" value="TreeGrafter"/>
</dbReference>
<dbReference type="InterPro" id="IPR036388">
    <property type="entry name" value="WH-like_DNA-bd_sf"/>
</dbReference>
<dbReference type="AlphaFoldDB" id="A0A4V2YKU0"/>
<dbReference type="InterPro" id="IPR016032">
    <property type="entry name" value="Sig_transdc_resp-reg_C-effctor"/>
</dbReference>
<dbReference type="GO" id="GO:0045893">
    <property type="term" value="P:positive regulation of DNA-templated transcription"/>
    <property type="evidence" value="ECO:0007669"/>
    <property type="project" value="UniProtKB-ARBA"/>
</dbReference>
<dbReference type="SUPFAM" id="SSF46894">
    <property type="entry name" value="C-terminal effector domain of the bipartite response regulators"/>
    <property type="match status" value="1"/>
</dbReference>
<keyword evidence="13" id="KW-1185">Reference proteome</keyword>
<dbReference type="InterPro" id="IPR011006">
    <property type="entry name" value="CheY-like_superfamily"/>
</dbReference>
<comment type="caution">
    <text evidence="12">The sequence shown here is derived from an EMBL/GenBank/DDBJ whole genome shotgun (WGS) entry which is preliminary data.</text>
</comment>
<dbReference type="Pfam" id="PF00486">
    <property type="entry name" value="Trans_reg_C"/>
    <property type="match status" value="1"/>
</dbReference>
<dbReference type="FunFam" id="3.40.50.2300:FF:000021">
    <property type="entry name" value="Two-component system response regulator KdpE"/>
    <property type="match status" value="1"/>
</dbReference>
<dbReference type="SUPFAM" id="SSF52172">
    <property type="entry name" value="CheY-like"/>
    <property type="match status" value="1"/>
</dbReference>
<evidence type="ECO:0000256" key="5">
    <source>
        <dbReference type="ARBA" id="ARBA00023015"/>
    </source>
</evidence>
<dbReference type="RefSeq" id="WP_132617010.1">
    <property type="nucleotide sequence ID" value="NZ_SMKQ01000104.1"/>
</dbReference>
<evidence type="ECO:0000256" key="3">
    <source>
        <dbReference type="ARBA" id="ARBA00022553"/>
    </source>
</evidence>
<feature type="modified residue" description="4-aspartylphosphate" evidence="8">
    <location>
        <position position="52"/>
    </location>
</feature>
<dbReference type="PROSITE" id="PS51755">
    <property type="entry name" value="OMPR_PHOB"/>
    <property type="match status" value="1"/>
</dbReference>
<keyword evidence="7" id="KW-0804">Transcription</keyword>
<feature type="domain" description="Response regulatory" evidence="10">
    <location>
        <begin position="3"/>
        <end position="116"/>
    </location>
</feature>
<proteinExistence type="predicted"/>
<feature type="domain" description="OmpR/PhoB-type" evidence="11">
    <location>
        <begin position="116"/>
        <end position="222"/>
    </location>
</feature>
<gene>
    <name evidence="12" type="ORF">E1286_27750</name>
</gene>
<keyword evidence="5" id="KW-0805">Transcription regulation</keyword>
<name>A0A4V2YKU0_9ACTN</name>
<keyword evidence="2" id="KW-0963">Cytoplasm</keyword>
<dbReference type="Gene3D" id="6.10.250.690">
    <property type="match status" value="1"/>
</dbReference>
<dbReference type="InterPro" id="IPR001789">
    <property type="entry name" value="Sig_transdc_resp-reg_receiver"/>
</dbReference>
<evidence type="ECO:0000256" key="7">
    <source>
        <dbReference type="ARBA" id="ARBA00023163"/>
    </source>
</evidence>
<dbReference type="Gene3D" id="3.40.50.2300">
    <property type="match status" value="1"/>
</dbReference>
<dbReference type="Proteomes" id="UP000295302">
    <property type="component" value="Unassembled WGS sequence"/>
</dbReference>
<dbReference type="OrthoDB" id="5511894at2"/>
<dbReference type="InterPro" id="IPR001867">
    <property type="entry name" value="OmpR/PhoB-type_DNA-bd"/>
</dbReference>
<evidence type="ECO:0000256" key="9">
    <source>
        <dbReference type="PROSITE-ProRule" id="PRU01091"/>
    </source>
</evidence>
<dbReference type="SMART" id="SM00448">
    <property type="entry name" value="REC"/>
    <property type="match status" value="1"/>
</dbReference>
<feature type="DNA-binding region" description="OmpR/PhoB-type" evidence="9">
    <location>
        <begin position="116"/>
        <end position="222"/>
    </location>
</feature>
<dbReference type="PANTHER" id="PTHR48111:SF50">
    <property type="entry name" value="KDP OPERON TRANSCRIPTIONAL REGULATORY PROTEIN KDPE"/>
    <property type="match status" value="1"/>
</dbReference>
<keyword evidence="4" id="KW-0902">Two-component regulatory system</keyword>
<evidence type="ECO:0000256" key="6">
    <source>
        <dbReference type="ARBA" id="ARBA00023125"/>
    </source>
</evidence>
<evidence type="ECO:0000256" key="8">
    <source>
        <dbReference type="PROSITE-ProRule" id="PRU00169"/>
    </source>
</evidence>
<dbReference type="GO" id="GO:0005829">
    <property type="term" value="C:cytosol"/>
    <property type="evidence" value="ECO:0007669"/>
    <property type="project" value="TreeGrafter"/>
</dbReference>
<evidence type="ECO:0000313" key="12">
    <source>
        <dbReference type="EMBL" id="TDD44167.1"/>
    </source>
</evidence>
<dbReference type="EMBL" id="SMKQ01000104">
    <property type="protein sequence ID" value="TDD44167.1"/>
    <property type="molecule type" value="Genomic_DNA"/>
</dbReference>
<organism evidence="12 13">
    <name type="scientific">Nonomuraea terrae</name>
    <dbReference type="NCBI Taxonomy" id="2530383"/>
    <lineage>
        <taxon>Bacteria</taxon>
        <taxon>Bacillati</taxon>
        <taxon>Actinomycetota</taxon>
        <taxon>Actinomycetes</taxon>
        <taxon>Streptosporangiales</taxon>
        <taxon>Streptosporangiaceae</taxon>
        <taxon>Nonomuraea</taxon>
    </lineage>
</organism>
<dbReference type="PANTHER" id="PTHR48111">
    <property type="entry name" value="REGULATOR OF RPOS"/>
    <property type="match status" value="1"/>
</dbReference>
<evidence type="ECO:0000259" key="11">
    <source>
        <dbReference type="PROSITE" id="PS51755"/>
    </source>
</evidence>
<dbReference type="PROSITE" id="PS50110">
    <property type="entry name" value="RESPONSE_REGULATORY"/>
    <property type="match status" value="1"/>
</dbReference>
<dbReference type="GO" id="GO:0000156">
    <property type="term" value="F:phosphorelay response regulator activity"/>
    <property type="evidence" value="ECO:0007669"/>
    <property type="project" value="TreeGrafter"/>
</dbReference>
<dbReference type="GO" id="GO:0042802">
    <property type="term" value="F:identical protein binding"/>
    <property type="evidence" value="ECO:0007669"/>
    <property type="project" value="UniProtKB-ARBA"/>
</dbReference>
<evidence type="ECO:0000256" key="2">
    <source>
        <dbReference type="ARBA" id="ARBA00022490"/>
    </source>
</evidence>
<keyword evidence="6 9" id="KW-0238">DNA-binding</keyword>
<dbReference type="CDD" id="cd00383">
    <property type="entry name" value="trans_reg_C"/>
    <property type="match status" value="1"/>
</dbReference>
<dbReference type="SMART" id="SM00862">
    <property type="entry name" value="Trans_reg_C"/>
    <property type="match status" value="1"/>
</dbReference>
<dbReference type="GO" id="GO:0000987">
    <property type="term" value="F:cis-regulatory region sequence-specific DNA binding"/>
    <property type="evidence" value="ECO:0007669"/>
    <property type="project" value="UniProtKB-ARBA"/>
</dbReference>
<dbReference type="Pfam" id="PF00072">
    <property type="entry name" value="Response_reg"/>
    <property type="match status" value="1"/>
</dbReference>
<keyword evidence="3 8" id="KW-0597">Phosphoprotein</keyword>
<evidence type="ECO:0000259" key="10">
    <source>
        <dbReference type="PROSITE" id="PS50110"/>
    </source>
</evidence>
<dbReference type="Gene3D" id="1.10.10.10">
    <property type="entry name" value="Winged helix-like DNA-binding domain superfamily/Winged helix DNA-binding domain"/>
    <property type="match status" value="1"/>
</dbReference>
<reference evidence="12 13" key="1">
    <citation type="submission" date="2019-03" db="EMBL/GenBank/DDBJ databases">
        <title>Draft genome sequences of novel Actinobacteria.</title>
        <authorList>
            <person name="Sahin N."/>
            <person name="Ay H."/>
            <person name="Saygin H."/>
        </authorList>
    </citation>
    <scope>NUCLEOTIDE SEQUENCE [LARGE SCALE GENOMIC DNA]</scope>
    <source>
        <strain evidence="12 13">CH32</strain>
    </source>
</reference>
<comment type="subcellular location">
    <subcellularLocation>
        <location evidence="1">Cytoplasm</location>
    </subcellularLocation>
</comment>
<evidence type="ECO:0000256" key="4">
    <source>
        <dbReference type="ARBA" id="ARBA00023012"/>
    </source>
</evidence>